<dbReference type="AlphaFoldDB" id="A0A8R7TJY8"/>
<protein>
    <submittedName>
        <fullName evidence="2">Uncharacterized protein</fullName>
    </submittedName>
</protein>
<evidence type="ECO:0000313" key="3">
    <source>
        <dbReference type="Proteomes" id="UP000015106"/>
    </source>
</evidence>
<reference evidence="2" key="3">
    <citation type="submission" date="2022-06" db="UniProtKB">
        <authorList>
            <consortium name="EnsemblPlants"/>
        </authorList>
    </citation>
    <scope>IDENTIFICATION</scope>
</reference>
<proteinExistence type="predicted"/>
<evidence type="ECO:0000256" key="1">
    <source>
        <dbReference type="SAM" id="MobiDB-lite"/>
    </source>
</evidence>
<name>A0A8R7TJY8_TRIUA</name>
<sequence>MGCARSPRACRRTPPQLRRHCSPPCTGPTGTRRRSSPGPCRSNPTDRRSTASPKARNVAVSGIASFAICA</sequence>
<dbReference type="Proteomes" id="UP000015106">
    <property type="component" value="Chromosome 2"/>
</dbReference>
<feature type="region of interest" description="Disordered" evidence="1">
    <location>
        <begin position="21"/>
        <end position="57"/>
    </location>
</feature>
<gene>
    <name evidence="2" type="primary">LOC125533687</name>
</gene>
<keyword evidence="3" id="KW-1185">Reference proteome</keyword>
<organism evidence="2 3">
    <name type="scientific">Triticum urartu</name>
    <name type="common">Red wild einkorn</name>
    <name type="synonym">Crithodium urartu</name>
    <dbReference type="NCBI Taxonomy" id="4572"/>
    <lineage>
        <taxon>Eukaryota</taxon>
        <taxon>Viridiplantae</taxon>
        <taxon>Streptophyta</taxon>
        <taxon>Embryophyta</taxon>
        <taxon>Tracheophyta</taxon>
        <taxon>Spermatophyta</taxon>
        <taxon>Magnoliopsida</taxon>
        <taxon>Liliopsida</taxon>
        <taxon>Poales</taxon>
        <taxon>Poaceae</taxon>
        <taxon>BOP clade</taxon>
        <taxon>Pooideae</taxon>
        <taxon>Triticodae</taxon>
        <taxon>Triticeae</taxon>
        <taxon>Triticinae</taxon>
        <taxon>Triticum</taxon>
    </lineage>
</organism>
<reference evidence="2" key="2">
    <citation type="submission" date="2018-03" db="EMBL/GenBank/DDBJ databases">
        <title>The Triticum urartu genome reveals the dynamic nature of wheat genome evolution.</title>
        <authorList>
            <person name="Ling H."/>
            <person name="Ma B."/>
            <person name="Shi X."/>
            <person name="Liu H."/>
            <person name="Dong L."/>
            <person name="Sun H."/>
            <person name="Cao Y."/>
            <person name="Gao Q."/>
            <person name="Zheng S."/>
            <person name="Li Y."/>
            <person name="Yu Y."/>
            <person name="Du H."/>
            <person name="Qi M."/>
            <person name="Li Y."/>
            <person name="Yu H."/>
            <person name="Cui Y."/>
            <person name="Wang N."/>
            <person name="Chen C."/>
            <person name="Wu H."/>
            <person name="Zhao Y."/>
            <person name="Zhang J."/>
            <person name="Li Y."/>
            <person name="Zhou W."/>
            <person name="Zhang B."/>
            <person name="Hu W."/>
            <person name="Eijk M."/>
            <person name="Tang J."/>
            <person name="Witsenboer H."/>
            <person name="Zhao S."/>
            <person name="Li Z."/>
            <person name="Zhang A."/>
            <person name="Wang D."/>
            <person name="Liang C."/>
        </authorList>
    </citation>
    <scope>NUCLEOTIDE SEQUENCE [LARGE SCALE GENOMIC DNA]</scope>
    <source>
        <strain evidence="2">cv. G1812</strain>
    </source>
</reference>
<evidence type="ECO:0000313" key="2">
    <source>
        <dbReference type="EnsemblPlants" id="TuG1812G0200004052.01.T02.cds392572"/>
    </source>
</evidence>
<dbReference type="Gramene" id="TuG1812G0200004052.01.T02">
    <property type="protein sequence ID" value="TuG1812G0200004052.01.T02.cds392572"/>
    <property type="gene ID" value="TuG1812G0200004052.01"/>
</dbReference>
<dbReference type="EnsemblPlants" id="TuG1812G0200004052.01.T02">
    <property type="protein sequence ID" value="TuG1812G0200004052.01.T02.cds392572"/>
    <property type="gene ID" value="TuG1812G0200004052.01"/>
</dbReference>
<accession>A0A8R7TJY8</accession>
<reference evidence="3" key="1">
    <citation type="journal article" date="2013" name="Nature">
        <title>Draft genome of the wheat A-genome progenitor Triticum urartu.</title>
        <authorList>
            <person name="Ling H.Q."/>
            <person name="Zhao S."/>
            <person name="Liu D."/>
            <person name="Wang J."/>
            <person name="Sun H."/>
            <person name="Zhang C."/>
            <person name="Fan H."/>
            <person name="Li D."/>
            <person name="Dong L."/>
            <person name="Tao Y."/>
            <person name="Gao C."/>
            <person name="Wu H."/>
            <person name="Li Y."/>
            <person name="Cui Y."/>
            <person name="Guo X."/>
            <person name="Zheng S."/>
            <person name="Wang B."/>
            <person name="Yu K."/>
            <person name="Liang Q."/>
            <person name="Yang W."/>
            <person name="Lou X."/>
            <person name="Chen J."/>
            <person name="Feng M."/>
            <person name="Jian J."/>
            <person name="Zhang X."/>
            <person name="Luo G."/>
            <person name="Jiang Y."/>
            <person name="Liu J."/>
            <person name="Wang Z."/>
            <person name="Sha Y."/>
            <person name="Zhang B."/>
            <person name="Wu H."/>
            <person name="Tang D."/>
            <person name="Shen Q."/>
            <person name="Xue P."/>
            <person name="Zou S."/>
            <person name="Wang X."/>
            <person name="Liu X."/>
            <person name="Wang F."/>
            <person name="Yang Y."/>
            <person name="An X."/>
            <person name="Dong Z."/>
            <person name="Zhang K."/>
            <person name="Zhang X."/>
            <person name="Luo M.C."/>
            <person name="Dvorak J."/>
            <person name="Tong Y."/>
            <person name="Wang J."/>
            <person name="Yang H."/>
            <person name="Li Z."/>
            <person name="Wang D."/>
            <person name="Zhang A."/>
            <person name="Wang J."/>
        </authorList>
    </citation>
    <scope>NUCLEOTIDE SEQUENCE</scope>
    <source>
        <strain evidence="3">cv. G1812</strain>
    </source>
</reference>